<dbReference type="AlphaFoldDB" id="S3HVL3"/>
<organism evidence="1 2">
    <name type="scientific">Rhizobium grahamii CCGE 502</name>
    <dbReference type="NCBI Taxonomy" id="990285"/>
    <lineage>
        <taxon>Bacteria</taxon>
        <taxon>Pseudomonadati</taxon>
        <taxon>Pseudomonadota</taxon>
        <taxon>Alphaproteobacteria</taxon>
        <taxon>Hyphomicrobiales</taxon>
        <taxon>Rhizobiaceae</taxon>
        <taxon>Rhizobium/Agrobacterium group</taxon>
        <taxon>Rhizobium</taxon>
    </lineage>
</organism>
<reference evidence="1 2" key="1">
    <citation type="journal article" date="2012" name="J. Bacteriol.">
        <title>Genome sequence of Rhizobium grahamii CCGE502, a broad-host-range symbiont with low nodulation competitiveness in Phaseolus vulgaris.</title>
        <authorList>
            <person name="Althabegoiti M.J."/>
            <person name="Lozano L."/>
            <person name="Torres-Tejerizo G."/>
            <person name="Ormeno-Orrillo E."/>
            <person name="Rogel M.A."/>
            <person name="Gonzalez V."/>
            <person name="Martinez-Romero E."/>
        </authorList>
    </citation>
    <scope>NUCLEOTIDE SEQUENCE [LARGE SCALE GENOMIC DNA]</scope>
    <source>
        <strain evidence="1 2">CCGE 502</strain>
    </source>
</reference>
<protein>
    <submittedName>
        <fullName evidence="1">Uncharacterized protein</fullName>
    </submittedName>
</protein>
<sequence>MFTFAQWAGHFYFQITSISTPQNRQGMPTADVNGWVSTTSIAKLIAFRSPM</sequence>
<dbReference type="HOGENOM" id="CLU_3103042_0_0_5"/>
<dbReference type="Proteomes" id="UP000014411">
    <property type="component" value="Unassembled WGS sequence"/>
</dbReference>
<gene>
    <name evidence="1" type="ORF">RGCCGE502_16560</name>
</gene>
<keyword evidence="2" id="KW-1185">Reference proteome</keyword>
<proteinExistence type="predicted"/>
<dbReference type="EMBL" id="AEYE02000016">
    <property type="protein sequence ID" value="EPE97196.1"/>
    <property type="molecule type" value="Genomic_DNA"/>
</dbReference>
<accession>S3HVL3</accession>
<evidence type="ECO:0000313" key="2">
    <source>
        <dbReference type="Proteomes" id="UP000014411"/>
    </source>
</evidence>
<evidence type="ECO:0000313" key="1">
    <source>
        <dbReference type="EMBL" id="EPE97196.1"/>
    </source>
</evidence>
<comment type="caution">
    <text evidence="1">The sequence shown here is derived from an EMBL/GenBank/DDBJ whole genome shotgun (WGS) entry which is preliminary data.</text>
</comment>
<name>S3HVL3_9HYPH</name>